<sequence>MQLIKALALFQATFINAMSIDSSFENIWLTLPKTPKLPQVESISEMQNINGVDLWSRQFNKNEDKTPIVLVHGGLGYSDYFGDVITKLVKHGHYVIAVDRRGHGKSKFNENDIFTYELFADDIDKQLKSLGVKEYYAVGWSDGAATFIAALQDSNLKTSIKKAFLFAGFMVPTDTNPQFEKSDIFKDFVLRCTKEYAENHPEDPSKFALFAKKVDTMERNLPQFTEEGLKAIDGSKVAIVEAEYDEAVKREVPEKLHQAIKDSQLITLKKVSHFAPMQDSVSFTQEIETFFFKDLLV</sequence>
<dbReference type="InterPro" id="IPR000073">
    <property type="entry name" value="AB_hydrolase_1"/>
</dbReference>
<feature type="domain" description="AB hydrolase-1" evidence="2">
    <location>
        <begin position="67"/>
        <end position="178"/>
    </location>
</feature>
<proteinExistence type="predicted"/>
<reference evidence="3" key="1">
    <citation type="submission" date="2013-11" db="EMBL/GenBank/DDBJ databases">
        <title>Genome sequence of the fusiform rust pathogen reveals effectors for host alternation and coevolution with pine.</title>
        <authorList>
            <consortium name="DOE Joint Genome Institute"/>
            <person name="Smith K."/>
            <person name="Pendleton A."/>
            <person name="Kubisiak T."/>
            <person name="Anderson C."/>
            <person name="Salamov A."/>
            <person name="Aerts A."/>
            <person name="Riley R."/>
            <person name="Clum A."/>
            <person name="Lindquist E."/>
            <person name="Ence D."/>
            <person name="Campbell M."/>
            <person name="Kronenberg Z."/>
            <person name="Feau N."/>
            <person name="Dhillon B."/>
            <person name="Hamelin R."/>
            <person name="Burleigh J."/>
            <person name="Smith J."/>
            <person name="Yandell M."/>
            <person name="Nelson C."/>
            <person name="Grigoriev I."/>
            <person name="Davis J."/>
        </authorList>
    </citation>
    <scope>NUCLEOTIDE SEQUENCE</scope>
    <source>
        <strain evidence="3">G11</strain>
    </source>
</reference>
<evidence type="ECO:0000259" key="2">
    <source>
        <dbReference type="Pfam" id="PF00561"/>
    </source>
</evidence>
<accession>A0A9P6TE22</accession>
<dbReference type="Gene3D" id="3.40.50.1820">
    <property type="entry name" value="alpha/beta hydrolase"/>
    <property type="match status" value="1"/>
</dbReference>
<dbReference type="OrthoDB" id="2502737at2759"/>
<dbReference type="Proteomes" id="UP000886653">
    <property type="component" value="Unassembled WGS sequence"/>
</dbReference>
<gene>
    <name evidence="3" type="ORF">CROQUDRAFT_90302</name>
</gene>
<evidence type="ECO:0000313" key="4">
    <source>
        <dbReference type="Proteomes" id="UP000886653"/>
    </source>
</evidence>
<dbReference type="GO" id="GO:0017171">
    <property type="term" value="F:serine hydrolase activity"/>
    <property type="evidence" value="ECO:0007669"/>
    <property type="project" value="TreeGrafter"/>
</dbReference>
<keyword evidence="1" id="KW-0732">Signal</keyword>
<dbReference type="PANTHER" id="PTHR46331:SF2">
    <property type="entry name" value="VALACYCLOVIR HYDROLASE"/>
    <property type="match status" value="1"/>
</dbReference>
<dbReference type="AlphaFoldDB" id="A0A9P6TE22"/>
<organism evidence="3 4">
    <name type="scientific">Cronartium quercuum f. sp. fusiforme G11</name>
    <dbReference type="NCBI Taxonomy" id="708437"/>
    <lineage>
        <taxon>Eukaryota</taxon>
        <taxon>Fungi</taxon>
        <taxon>Dikarya</taxon>
        <taxon>Basidiomycota</taxon>
        <taxon>Pucciniomycotina</taxon>
        <taxon>Pucciniomycetes</taxon>
        <taxon>Pucciniales</taxon>
        <taxon>Coleosporiaceae</taxon>
        <taxon>Cronartium</taxon>
    </lineage>
</organism>
<dbReference type="InterPro" id="IPR029058">
    <property type="entry name" value="AB_hydrolase_fold"/>
</dbReference>
<evidence type="ECO:0000313" key="3">
    <source>
        <dbReference type="EMBL" id="KAG0148389.1"/>
    </source>
</evidence>
<protein>
    <recommendedName>
        <fullName evidence="2">AB hydrolase-1 domain-containing protein</fullName>
    </recommendedName>
</protein>
<feature type="signal peptide" evidence="1">
    <location>
        <begin position="1"/>
        <end position="17"/>
    </location>
</feature>
<dbReference type="Pfam" id="PF00561">
    <property type="entry name" value="Abhydrolase_1"/>
    <property type="match status" value="1"/>
</dbReference>
<dbReference type="PANTHER" id="PTHR46331">
    <property type="entry name" value="VALACYCLOVIR HYDROLASE"/>
    <property type="match status" value="1"/>
</dbReference>
<comment type="caution">
    <text evidence="3">The sequence shown here is derived from an EMBL/GenBank/DDBJ whole genome shotgun (WGS) entry which is preliminary data.</text>
</comment>
<keyword evidence="4" id="KW-1185">Reference proteome</keyword>
<evidence type="ECO:0000256" key="1">
    <source>
        <dbReference type="SAM" id="SignalP"/>
    </source>
</evidence>
<dbReference type="SUPFAM" id="SSF53474">
    <property type="entry name" value="alpha/beta-Hydrolases"/>
    <property type="match status" value="1"/>
</dbReference>
<dbReference type="EMBL" id="MU167237">
    <property type="protein sequence ID" value="KAG0148389.1"/>
    <property type="molecule type" value="Genomic_DNA"/>
</dbReference>
<name>A0A9P6TE22_9BASI</name>
<feature type="chain" id="PRO_5040156916" description="AB hydrolase-1 domain-containing protein" evidence="1">
    <location>
        <begin position="18"/>
        <end position="297"/>
    </location>
</feature>